<evidence type="ECO:0000313" key="1">
    <source>
        <dbReference type="EMBL" id="GAX21203.1"/>
    </source>
</evidence>
<evidence type="ECO:0000313" key="2">
    <source>
        <dbReference type="Proteomes" id="UP000198406"/>
    </source>
</evidence>
<name>A0A1Z5K4P6_FISSO</name>
<dbReference type="PANTHER" id="PTHR36774">
    <property type="entry name" value="INSULIN-INDUCED PROTEIN"/>
    <property type="match status" value="1"/>
</dbReference>
<sequence>MKVNNLPSLFTSSRLFGTGALLGPLVDGLHNQCLLEYHRAPITVAWNDDPIFCTSLWVPPLLGIAYVVLGGVLPRALSQIVPTNVTDRFLTTQYPNQSITVQERTMFLRNKALWAVFTTALIIKLSELLETQSFFAANFNVILLLCCAVLQWVCLDGTLVALLLASITSIGGPLSELPFVAANVWQYTSPDQFPLLPFQFVPDDLQQLGLNRITGPCYFAVTMDAIALGRWYDALWENKTSFQNSNNKIRQS</sequence>
<dbReference type="InParanoid" id="A0A1Z5K4P6"/>
<reference evidence="1 2" key="1">
    <citation type="journal article" date="2015" name="Plant Cell">
        <title>Oil accumulation by the oleaginous diatom Fistulifera solaris as revealed by the genome and transcriptome.</title>
        <authorList>
            <person name="Tanaka T."/>
            <person name="Maeda Y."/>
            <person name="Veluchamy A."/>
            <person name="Tanaka M."/>
            <person name="Abida H."/>
            <person name="Marechal E."/>
            <person name="Bowler C."/>
            <person name="Muto M."/>
            <person name="Sunaga Y."/>
            <person name="Tanaka M."/>
            <person name="Yoshino T."/>
            <person name="Taniguchi T."/>
            <person name="Fukuda Y."/>
            <person name="Nemoto M."/>
            <person name="Matsumoto M."/>
            <person name="Wong P.S."/>
            <person name="Aburatani S."/>
            <person name="Fujibuchi W."/>
        </authorList>
    </citation>
    <scope>NUCLEOTIDE SEQUENCE [LARGE SCALE GENOMIC DNA]</scope>
    <source>
        <strain evidence="1 2">JPCC DA0580</strain>
    </source>
</reference>
<dbReference type="OrthoDB" id="46308at2759"/>
<dbReference type="PANTHER" id="PTHR36774:SF1">
    <property type="entry name" value="INSULIN-INDUCED PROTEIN"/>
    <property type="match status" value="1"/>
</dbReference>
<gene>
    <name evidence="1" type="ORF">FisN_26Lh161</name>
</gene>
<protein>
    <submittedName>
        <fullName evidence="1">Uncharacterized protein</fullName>
    </submittedName>
</protein>
<organism evidence="1 2">
    <name type="scientific">Fistulifera solaris</name>
    <name type="common">Oleaginous diatom</name>
    <dbReference type="NCBI Taxonomy" id="1519565"/>
    <lineage>
        <taxon>Eukaryota</taxon>
        <taxon>Sar</taxon>
        <taxon>Stramenopiles</taxon>
        <taxon>Ochrophyta</taxon>
        <taxon>Bacillariophyta</taxon>
        <taxon>Bacillariophyceae</taxon>
        <taxon>Bacillariophycidae</taxon>
        <taxon>Naviculales</taxon>
        <taxon>Naviculaceae</taxon>
        <taxon>Fistulifera</taxon>
    </lineage>
</organism>
<dbReference type="Proteomes" id="UP000198406">
    <property type="component" value="Unassembled WGS sequence"/>
</dbReference>
<comment type="caution">
    <text evidence="1">The sequence shown here is derived from an EMBL/GenBank/DDBJ whole genome shotgun (WGS) entry which is preliminary data.</text>
</comment>
<dbReference type="EMBL" id="BDSP01000160">
    <property type="protein sequence ID" value="GAX21203.1"/>
    <property type="molecule type" value="Genomic_DNA"/>
</dbReference>
<proteinExistence type="predicted"/>
<dbReference type="AlphaFoldDB" id="A0A1Z5K4P6"/>
<accession>A0A1Z5K4P6</accession>
<keyword evidence="2" id="KW-1185">Reference proteome</keyword>